<dbReference type="PANTHER" id="PTHR43630:SF2">
    <property type="entry name" value="GLYCOSYLTRANSFERASE"/>
    <property type="match status" value="1"/>
</dbReference>
<dbReference type="Gene3D" id="3.90.550.10">
    <property type="entry name" value="Spore Coat Polysaccharide Biosynthesis Protein SpsA, Chain A"/>
    <property type="match status" value="1"/>
</dbReference>
<dbReference type="InterPro" id="IPR019734">
    <property type="entry name" value="TPR_rpt"/>
</dbReference>
<dbReference type="InterPro" id="IPR029044">
    <property type="entry name" value="Nucleotide-diphossugar_trans"/>
</dbReference>
<dbReference type="GO" id="GO:0016740">
    <property type="term" value="F:transferase activity"/>
    <property type="evidence" value="ECO:0007669"/>
    <property type="project" value="UniProtKB-KW"/>
</dbReference>
<dbReference type="Proteomes" id="UP000281955">
    <property type="component" value="Unassembled WGS sequence"/>
</dbReference>
<dbReference type="InParanoid" id="A0A420XU01"/>
<dbReference type="PANTHER" id="PTHR43630">
    <property type="entry name" value="POLY-BETA-1,6-N-ACETYL-D-GLUCOSAMINE SYNTHASE"/>
    <property type="match status" value="1"/>
</dbReference>
<accession>A0A420XU01</accession>
<sequence length="337" mass="35604">MLSVVLIVRDEAAALPGALRSLEPLRDAGLLDAVRVHDTGSTDATRELAGAWGAQVASGPWTGDFAAARNAALEGVSSGWVLSIDADERVEADVDALRALLTAGRADAYAVSIRNDADSGAWTHRAERLFRPAVARWEGRVHERLVARTGAGLPVADVPAGVLHLDHTGYATGEVRAAKSVRNVALAQADLDALAATPHPDPARVAQVLLDLGRSLVGADRLQEAVDAFEALRSLAPGTPQALQGTDAFARLLLGAGMDSVVLHLVGELRAGGAPRAYCDWLEAQALAQLGQVERAHDLLQGVDEVVDTAGRRHPQAQLDELRSLLRSLRARVPQPR</sequence>
<reference evidence="3 4" key="1">
    <citation type="submission" date="2018-10" db="EMBL/GenBank/DDBJ databases">
        <title>Genomic Encyclopedia of Archaeal and Bacterial Type Strains, Phase II (KMG-II): from individual species to whole genera.</title>
        <authorList>
            <person name="Goeker M."/>
        </authorList>
    </citation>
    <scope>NUCLEOTIDE SEQUENCE [LARGE SCALE GENOMIC DNA]</scope>
    <source>
        <strain evidence="3 4">RP-AC37</strain>
    </source>
</reference>
<organism evidence="3 4">
    <name type="scientific">Motilibacter peucedani</name>
    <dbReference type="NCBI Taxonomy" id="598650"/>
    <lineage>
        <taxon>Bacteria</taxon>
        <taxon>Bacillati</taxon>
        <taxon>Actinomycetota</taxon>
        <taxon>Actinomycetes</taxon>
        <taxon>Motilibacterales</taxon>
        <taxon>Motilibacteraceae</taxon>
        <taxon>Motilibacter</taxon>
    </lineage>
</organism>
<evidence type="ECO:0000259" key="2">
    <source>
        <dbReference type="Pfam" id="PF00535"/>
    </source>
</evidence>
<dbReference type="Pfam" id="PF00535">
    <property type="entry name" value="Glycos_transf_2"/>
    <property type="match status" value="1"/>
</dbReference>
<gene>
    <name evidence="3" type="ORF">CLV35_0560</name>
</gene>
<name>A0A420XU01_9ACTN</name>
<dbReference type="SUPFAM" id="SSF53448">
    <property type="entry name" value="Nucleotide-diphospho-sugar transferases"/>
    <property type="match status" value="1"/>
</dbReference>
<keyword evidence="1" id="KW-0802">TPR repeat</keyword>
<feature type="repeat" description="TPR" evidence="1">
    <location>
        <begin position="206"/>
        <end position="239"/>
    </location>
</feature>
<dbReference type="EMBL" id="RBWV01000009">
    <property type="protein sequence ID" value="RKS80139.1"/>
    <property type="molecule type" value="Genomic_DNA"/>
</dbReference>
<proteinExistence type="predicted"/>
<dbReference type="RefSeq" id="WP_121191867.1">
    <property type="nucleotide sequence ID" value="NZ_RBWV01000009.1"/>
</dbReference>
<evidence type="ECO:0000313" key="4">
    <source>
        <dbReference type="Proteomes" id="UP000281955"/>
    </source>
</evidence>
<dbReference type="CDD" id="cd02511">
    <property type="entry name" value="Beta4Glucosyltransferase"/>
    <property type="match status" value="1"/>
</dbReference>
<keyword evidence="3" id="KW-0808">Transferase</keyword>
<dbReference type="OrthoDB" id="9815923at2"/>
<protein>
    <submittedName>
        <fullName evidence="3">Glycosyl transferase family 2</fullName>
    </submittedName>
</protein>
<keyword evidence="4" id="KW-1185">Reference proteome</keyword>
<feature type="domain" description="Glycosyltransferase 2-like" evidence="2">
    <location>
        <begin position="3"/>
        <end position="133"/>
    </location>
</feature>
<evidence type="ECO:0000256" key="1">
    <source>
        <dbReference type="PROSITE-ProRule" id="PRU00339"/>
    </source>
</evidence>
<dbReference type="AlphaFoldDB" id="A0A420XU01"/>
<evidence type="ECO:0000313" key="3">
    <source>
        <dbReference type="EMBL" id="RKS80139.1"/>
    </source>
</evidence>
<dbReference type="InterPro" id="IPR001173">
    <property type="entry name" value="Glyco_trans_2-like"/>
</dbReference>
<dbReference type="PROSITE" id="PS50005">
    <property type="entry name" value="TPR"/>
    <property type="match status" value="1"/>
</dbReference>
<comment type="caution">
    <text evidence="3">The sequence shown here is derived from an EMBL/GenBank/DDBJ whole genome shotgun (WGS) entry which is preliminary data.</text>
</comment>